<comment type="similarity">
    <text evidence="1">Belongs to the CCM1 family.</text>
</comment>
<evidence type="ECO:0000256" key="5">
    <source>
        <dbReference type="PROSITE-ProRule" id="PRU00708"/>
    </source>
</evidence>
<dbReference type="RefSeq" id="XP_007315352.1">
    <property type="nucleotide sequence ID" value="XM_007315290.1"/>
</dbReference>
<evidence type="ECO:0000256" key="3">
    <source>
        <dbReference type="ARBA" id="ARBA00044493"/>
    </source>
</evidence>
<comment type="subunit">
    <text evidence="4">Binds to mitochondrial small subunit 15S rRNA.</text>
</comment>
<sequence length="609" mass="68077">MIAGSTAGLRFSPVIRLPCRLRQAQFLFSNVQPNVIVRPRHARLSHQRTGVQLLREEHGTLESDTCSEENVCLKHGSEPKLLTRRYRSIKPVLGPSEVDGSLPFTTDKHFIDGIVEVTSRHATNTISDSQDHQDTTPISGFPNFSDTFIEAIYPEQPKNSRFELLGIMARTDSVAESWQAYQSLLPVATENSHEHAKFVIPYTHLHRLARLLASTKPRTRTLFLQLSSVLTTLRNTGGAIHLWEWNALIDCAGKGWRTTSLEDYKAALDIFNSMVNAHSTDSSTVEDNSDDCTQKDPLNPDIVSYTTLLYIAGRSLQPAAIRHASSLLSSSGLPPNRITHLSLLGYFSRTNQLSGVRSTLLKMREQGLPIGLDGINACIWAYAQNRQIDVASTIYRVLRNNFVPEVNAGEHDIDEAINYLYDVEGIIVPKDVIPDEITYTAMIQSLAYHGDLMRALQVFVDMLSSPNLEPNAVFSEESGQPQLYRPTLAAFRGIFIGFVRHGRKPCLRKTPPTLAFRLGSFGDSTSSELWDLNNLHVIFKTFLDLPADSQPSERVIYWIMIAFGKVSGDDPGKLRKIWSQLEKKFGGGWGGRLERLRQKIYAQGGDSKS</sequence>
<evidence type="ECO:0000256" key="4">
    <source>
        <dbReference type="ARBA" id="ARBA00044511"/>
    </source>
</evidence>
<evidence type="ECO:0000256" key="1">
    <source>
        <dbReference type="ARBA" id="ARBA00006192"/>
    </source>
</evidence>
<dbReference type="NCBIfam" id="TIGR00756">
    <property type="entry name" value="PPR"/>
    <property type="match status" value="1"/>
</dbReference>
<evidence type="ECO:0000313" key="6">
    <source>
        <dbReference type="EMBL" id="EGO27261.1"/>
    </source>
</evidence>
<dbReference type="Proteomes" id="UP000008064">
    <property type="component" value="Unassembled WGS sequence"/>
</dbReference>
<protein>
    <recommendedName>
        <fullName evidence="7">Pentacotripeptide-repeat region of PRORP domain-containing protein</fullName>
    </recommendedName>
</protein>
<evidence type="ECO:0008006" key="7">
    <source>
        <dbReference type="Google" id="ProtNLM"/>
    </source>
</evidence>
<dbReference type="PANTHER" id="PTHR47447:SF17">
    <property type="entry name" value="OS12G0638900 PROTEIN"/>
    <property type="match status" value="1"/>
</dbReference>
<dbReference type="Pfam" id="PF01535">
    <property type="entry name" value="PPR"/>
    <property type="match status" value="1"/>
</dbReference>
<dbReference type="EMBL" id="GL945431">
    <property type="protein sequence ID" value="EGO27261.1"/>
    <property type="molecule type" value="Genomic_DNA"/>
</dbReference>
<dbReference type="AlphaFoldDB" id="F8NLV6"/>
<dbReference type="InterPro" id="IPR002885">
    <property type="entry name" value="PPR_rpt"/>
</dbReference>
<gene>
    <name evidence="6" type="ORF">SERLADRAFT_360088</name>
</gene>
<dbReference type="HOGENOM" id="CLU_027583_0_0_1"/>
<reference evidence="6" key="1">
    <citation type="submission" date="2011-04" db="EMBL/GenBank/DDBJ databases">
        <title>Evolution of plant cell wall degrading machinery underlies the functional diversity of forest fungi.</title>
        <authorList>
            <consortium name="US DOE Joint Genome Institute (JGI-PGF)"/>
            <person name="Eastwood D.C."/>
            <person name="Floudas D."/>
            <person name="Binder M."/>
            <person name="Majcherczyk A."/>
            <person name="Schneider P."/>
            <person name="Aerts A."/>
            <person name="Asiegbu F.O."/>
            <person name="Baker S.E."/>
            <person name="Barry K."/>
            <person name="Bendiksby M."/>
            <person name="Blumentritt M."/>
            <person name="Coutinho P.M."/>
            <person name="Cullen D."/>
            <person name="Cullen D."/>
            <person name="Gathman A."/>
            <person name="Goodell B."/>
            <person name="Henrissat B."/>
            <person name="Ihrmark K."/>
            <person name="Kauserud H."/>
            <person name="Kohler A."/>
            <person name="LaButti K."/>
            <person name="Lapidus A."/>
            <person name="Lavin J.L."/>
            <person name="Lee Y.-H."/>
            <person name="Lindquist E."/>
            <person name="Lilly W."/>
            <person name="Lucas S."/>
            <person name="Morin E."/>
            <person name="Murat C."/>
            <person name="Oguiza J.A."/>
            <person name="Park J."/>
            <person name="Pisabarro A.G."/>
            <person name="Riley R."/>
            <person name="Rosling A."/>
            <person name="Salamov A."/>
            <person name="Schmidt O."/>
            <person name="Schmutz J."/>
            <person name="Skrede I."/>
            <person name="Stenlid J."/>
            <person name="Wiebenga A."/>
            <person name="Xie X."/>
            <person name="Kues U."/>
            <person name="Hibbett D.S."/>
            <person name="Hoffmeister D."/>
            <person name="Hogberg N."/>
            <person name="Martin F."/>
            <person name="Grigoriev I.V."/>
            <person name="Watkinson S.C."/>
        </authorList>
    </citation>
    <scope>NUCLEOTIDE SEQUENCE</scope>
    <source>
        <strain evidence="6">S7.9</strain>
    </source>
</reference>
<dbReference type="Gene3D" id="1.25.40.10">
    <property type="entry name" value="Tetratricopeptide repeat domain"/>
    <property type="match status" value="2"/>
</dbReference>
<dbReference type="GeneID" id="18809739"/>
<name>F8NLV6_SERL9</name>
<dbReference type="OrthoDB" id="1908178at2759"/>
<evidence type="ECO:0000256" key="2">
    <source>
        <dbReference type="ARBA" id="ARBA00022737"/>
    </source>
</evidence>
<dbReference type="PROSITE" id="PS51375">
    <property type="entry name" value="PPR"/>
    <property type="match status" value="1"/>
</dbReference>
<dbReference type="PANTHER" id="PTHR47447">
    <property type="entry name" value="OS03G0856100 PROTEIN"/>
    <property type="match status" value="1"/>
</dbReference>
<dbReference type="KEGG" id="sla:SERLADRAFT_360088"/>
<comment type="function">
    <text evidence="3">Regulates mitochondrial small subunit maturation by controlling 15S rRNA 5'-end processing. Localizes to the 5' precursor of the 15S rRNA in a position that is subsequently occupied by mS47 in the mature yeast mtSSU. Uses structure and sequence-specific RNA recognition, binding to a single-stranded region of the precursor and specifically recognizing bases -6 to -1. The exchange of Ccm1 for mS47 is coupled to the irreversible removal of precursor rRNA that is accompanied by conformational changes of the mitoribosomal proteins uS5m and mS26. These conformational changes signal completion of 5'-end rRNA processing through protection of the mature 5'-end of the 15S rRNA and stabilization of mS47. The removal of the 5' precursor together with the dissociation of Ccm1 may be catalyzed by the 5'-3' exoribonuclease Pet127. Involved in the specific removal of group I introns in mitochondrial encoded transcripts.</text>
</comment>
<feature type="repeat" description="PPR" evidence="5">
    <location>
        <begin position="435"/>
        <end position="470"/>
    </location>
</feature>
<organism>
    <name type="scientific">Serpula lacrymans var. lacrymans (strain S7.9)</name>
    <name type="common">Dry rot fungus</name>
    <dbReference type="NCBI Taxonomy" id="578457"/>
    <lineage>
        <taxon>Eukaryota</taxon>
        <taxon>Fungi</taxon>
        <taxon>Dikarya</taxon>
        <taxon>Basidiomycota</taxon>
        <taxon>Agaricomycotina</taxon>
        <taxon>Agaricomycetes</taxon>
        <taxon>Agaricomycetidae</taxon>
        <taxon>Boletales</taxon>
        <taxon>Coniophorineae</taxon>
        <taxon>Serpulaceae</taxon>
        <taxon>Serpula</taxon>
    </lineage>
</organism>
<dbReference type="InterPro" id="IPR011990">
    <property type="entry name" value="TPR-like_helical_dom_sf"/>
</dbReference>
<keyword evidence="2" id="KW-0677">Repeat</keyword>
<proteinExistence type="inferred from homology"/>
<accession>F8NLV6</accession>